<keyword evidence="13 18" id="KW-0472">Membrane</keyword>
<name>A0AAV2U017_CALDB</name>
<evidence type="ECO:0000256" key="17">
    <source>
        <dbReference type="ARBA" id="ARBA00070582"/>
    </source>
</evidence>
<evidence type="ECO:0000256" key="18">
    <source>
        <dbReference type="PIRNR" id="PIRNR000848"/>
    </source>
</evidence>
<dbReference type="InterPro" id="IPR000462">
    <property type="entry name" value="CDP-OH_P_trans"/>
</dbReference>
<evidence type="ECO:0000256" key="20">
    <source>
        <dbReference type="SAM" id="Phobius"/>
    </source>
</evidence>
<keyword evidence="11 20" id="KW-1133">Transmembrane helix</keyword>
<accession>A0AAV2U017</accession>
<gene>
    <name evidence="21" type="ORF">CDAUBV1_LOCUS17059</name>
</gene>
<evidence type="ECO:0000256" key="1">
    <source>
        <dbReference type="ARBA" id="ARBA00001936"/>
    </source>
</evidence>
<evidence type="ECO:0000256" key="10">
    <source>
        <dbReference type="ARBA" id="ARBA00022842"/>
    </source>
</evidence>
<dbReference type="PANTHER" id="PTHR15362:SF4">
    <property type="entry name" value="CDP-DIACYLGLYCEROL--INOSITOL 3-PHOSPHATIDYLTRANSFERASE"/>
    <property type="match status" value="1"/>
</dbReference>
<keyword evidence="7 18" id="KW-0808">Transferase</keyword>
<evidence type="ECO:0000256" key="11">
    <source>
        <dbReference type="ARBA" id="ARBA00022989"/>
    </source>
</evidence>
<evidence type="ECO:0000256" key="6">
    <source>
        <dbReference type="ARBA" id="ARBA00022516"/>
    </source>
</evidence>
<evidence type="ECO:0000256" key="5">
    <source>
        <dbReference type="ARBA" id="ARBA00013212"/>
    </source>
</evidence>
<evidence type="ECO:0000256" key="3">
    <source>
        <dbReference type="ARBA" id="ARBA00004141"/>
    </source>
</evidence>
<feature type="transmembrane region" description="Helical" evidence="20">
    <location>
        <begin position="6"/>
        <end position="27"/>
    </location>
</feature>
<evidence type="ECO:0000256" key="13">
    <source>
        <dbReference type="ARBA" id="ARBA00023136"/>
    </source>
</evidence>
<dbReference type="PIRSF" id="PIRSF000848">
    <property type="entry name" value="CDP_diag_ino_3_P"/>
    <property type="match status" value="1"/>
</dbReference>
<keyword evidence="6 18" id="KW-0444">Lipid biosynthesis</keyword>
<evidence type="ECO:0000256" key="12">
    <source>
        <dbReference type="ARBA" id="ARBA00023098"/>
    </source>
</evidence>
<dbReference type="GO" id="GO:0006661">
    <property type="term" value="P:phosphatidylinositol biosynthetic process"/>
    <property type="evidence" value="ECO:0007669"/>
    <property type="project" value="TreeGrafter"/>
</dbReference>
<protein>
    <recommendedName>
        <fullName evidence="17 18">CDP-diacylglycerol--inositol 3-phosphatidyltransferase</fullName>
        <ecNumber evidence="5 18">2.7.8.11</ecNumber>
    </recommendedName>
</protein>
<dbReference type="InterPro" id="IPR043130">
    <property type="entry name" value="CDP-OH_PTrfase_TM_dom"/>
</dbReference>
<dbReference type="InterPro" id="IPR048254">
    <property type="entry name" value="CDP_ALCOHOL_P_TRANSF_CS"/>
</dbReference>
<dbReference type="GO" id="GO:0005794">
    <property type="term" value="C:Golgi apparatus"/>
    <property type="evidence" value="ECO:0007669"/>
    <property type="project" value="TreeGrafter"/>
</dbReference>
<keyword evidence="16 18" id="KW-1208">Phospholipid metabolism</keyword>
<proteinExistence type="inferred from homology"/>
<evidence type="ECO:0000313" key="22">
    <source>
        <dbReference type="Proteomes" id="UP001497525"/>
    </source>
</evidence>
<dbReference type="PROSITE" id="PS00379">
    <property type="entry name" value="CDP_ALCOHOL_P_TRANSF"/>
    <property type="match status" value="1"/>
</dbReference>
<evidence type="ECO:0000256" key="15">
    <source>
        <dbReference type="ARBA" id="ARBA00023211"/>
    </source>
</evidence>
<dbReference type="FunFam" id="1.20.120.1760:FF:000003">
    <property type="entry name" value="CDP-diacylglycerol--inositol 3-phosphatidyltransferase"/>
    <property type="match status" value="1"/>
</dbReference>
<comment type="cofactor">
    <cofactor evidence="2">
        <name>Mg(2+)</name>
        <dbReference type="ChEBI" id="CHEBI:18420"/>
    </cofactor>
</comment>
<evidence type="ECO:0000256" key="8">
    <source>
        <dbReference type="ARBA" id="ARBA00022692"/>
    </source>
</evidence>
<evidence type="ECO:0000256" key="19">
    <source>
        <dbReference type="RuleBase" id="RU003750"/>
    </source>
</evidence>
<comment type="subcellular location">
    <subcellularLocation>
        <location evidence="3">Membrane</location>
        <topology evidence="3">Multi-pass membrane protein</topology>
    </subcellularLocation>
</comment>
<dbReference type="AlphaFoldDB" id="A0AAV2U017"/>
<evidence type="ECO:0000256" key="14">
    <source>
        <dbReference type="ARBA" id="ARBA00023209"/>
    </source>
</evidence>
<dbReference type="Proteomes" id="UP001497525">
    <property type="component" value="Unassembled WGS sequence"/>
</dbReference>
<reference evidence="21" key="1">
    <citation type="submission" date="2024-06" db="EMBL/GenBank/DDBJ databases">
        <authorList>
            <person name="Liu X."/>
            <person name="Lenzi L."/>
            <person name="Haldenby T S."/>
            <person name="Uol C."/>
        </authorList>
    </citation>
    <scope>NUCLEOTIDE SEQUENCE</scope>
</reference>
<dbReference type="GO" id="GO:0003881">
    <property type="term" value="F:CDP-diacylglycerol-inositol 3-phosphatidyltransferase activity"/>
    <property type="evidence" value="ECO:0007669"/>
    <property type="project" value="UniProtKB-UniRule"/>
</dbReference>
<dbReference type="EMBL" id="CAXLJL010000933">
    <property type="protein sequence ID" value="CAL5141736.1"/>
    <property type="molecule type" value="Genomic_DNA"/>
</dbReference>
<keyword evidence="12 18" id="KW-0443">Lipid metabolism</keyword>
<evidence type="ECO:0000256" key="9">
    <source>
        <dbReference type="ARBA" id="ARBA00022723"/>
    </source>
</evidence>
<comment type="similarity">
    <text evidence="4 18 19">Belongs to the CDP-alcohol phosphatidyltransferase class-I family.</text>
</comment>
<dbReference type="Pfam" id="PF01066">
    <property type="entry name" value="CDP-OH_P_transf"/>
    <property type="match status" value="1"/>
</dbReference>
<dbReference type="Gene3D" id="1.20.120.1760">
    <property type="match status" value="1"/>
</dbReference>
<keyword evidence="14 18" id="KW-0594">Phospholipid biosynthesis</keyword>
<keyword evidence="15" id="KW-0464">Manganese</keyword>
<dbReference type="PANTHER" id="PTHR15362">
    <property type="entry name" value="PHOSPHATIDYLINOSITOL SYNTHASE"/>
    <property type="match status" value="1"/>
</dbReference>
<organism evidence="21 22">
    <name type="scientific">Calicophoron daubneyi</name>
    <name type="common">Rumen fluke</name>
    <name type="synonym">Paramphistomum daubneyi</name>
    <dbReference type="NCBI Taxonomy" id="300641"/>
    <lineage>
        <taxon>Eukaryota</taxon>
        <taxon>Metazoa</taxon>
        <taxon>Spiralia</taxon>
        <taxon>Lophotrochozoa</taxon>
        <taxon>Platyhelminthes</taxon>
        <taxon>Trematoda</taxon>
        <taxon>Digenea</taxon>
        <taxon>Plagiorchiida</taxon>
        <taxon>Pronocephalata</taxon>
        <taxon>Paramphistomoidea</taxon>
        <taxon>Paramphistomidae</taxon>
        <taxon>Calicophoron</taxon>
    </lineage>
</organism>
<comment type="caution">
    <text evidence="21">The sequence shown here is derived from an EMBL/GenBank/DDBJ whole genome shotgun (WGS) entry which is preliminary data.</text>
</comment>
<dbReference type="EC" id="2.7.8.11" evidence="5 18"/>
<evidence type="ECO:0000313" key="21">
    <source>
        <dbReference type="EMBL" id="CAL5141736.1"/>
    </source>
</evidence>
<dbReference type="GO" id="GO:0016020">
    <property type="term" value="C:membrane"/>
    <property type="evidence" value="ECO:0007669"/>
    <property type="project" value="UniProtKB-SubCell"/>
</dbReference>
<comment type="cofactor">
    <cofactor evidence="1">
        <name>Mn(2+)</name>
        <dbReference type="ChEBI" id="CHEBI:29035"/>
    </cofactor>
</comment>
<evidence type="ECO:0000256" key="7">
    <source>
        <dbReference type="ARBA" id="ARBA00022679"/>
    </source>
</evidence>
<keyword evidence="9" id="KW-0479">Metal-binding</keyword>
<dbReference type="GO" id="GO:0046872">
    <property type="term" value="F:metal ion binding"/>
    <property type="evidence" value="ECO:0007669"/>
    <property type="project" value="UniProtKB-KW"/>
</dbReference>
<feature type="transmembrane region" description="Helical" evidence="20">
    <location>
        <begin position="140"/>
        <end position="160"/>
    </location>
</feature>
<keyword evidence="10" id="KW-0460">Magnesium</keyword>
<dbReference type="InterPro" id="IPR014387">
    <property type="entry name" value="CDP_diag_ino_3_P_euk"/>
</dbReference>
<sequence>MSSNCIFLFVPNIIGYLRIILLLYSCWTMPKSCTASVLAYAISGLLDALDGHAARRLNQSTKFGAMLDMLVDRCASMSLLACLIVFYPNYMFAFQMVMIVDIASHWLHVHASVSSGAKSHKAIDLSGNPLLRTYYTNRSVLFWMCAGNEAFFSALYFYHFHPGPTIFGHHLCALLVYLTAPVALSKFCISLVQLYAAAVNMGHLDAKERAGTEKAD</sequence>
<evidence type="ECO:0000256" key="2">
    <source>
        <dbReference type="ARBA" id="ARBA00001946"/>
    </source>
</evidence>
<evidence type="ECO:0000256" key="4">
    <source>
        <dbReference type="ARBA" id="ARBA00010441"/>
    </source>
</evidence>
<keyword evidence="8 20" id="KW-0812">Transmembrane</keyword>
<evidence type="ECO:0000256" key="16">
    <source>
        <dbReference type="ARBA" id="ARBA00023264"/>
    </source>
</evidence>
<comment type="catalytic activity">
    <reaction evidence="18">
        <text>a CDP-1,2-diacyl-sn-glycerol + myo-inositol = a 1,2-diacyl-sn-glycero-3-phospho-(1D-myo-inositol) + CMP + H(+)</text>
        <dbReference type="Rhea" id="RHEA:11580"/>
        <dbReference type="ChEBI" id="CHEBI:15378"/>
        <dbReference type="ChEBI" id="CHEBI:17268"/>
        <dbReference type="ChEBI" id="CHEBI:57880"/>
        <dbReference type="ChEBI" id="CHEBI:58332"/>
        <dbReference type="ChEBI" id="CHEBI:60377"/>
        <dbReference type="EC" id="2.7.8.11"/>
    </reaction>
</comment>